<name>A0A3E0W3V5_9MICO</name>
<keyword evidence="1" id="KW-0472">Membrane</keyword>
<dbReference type="AlphaFoldDB" id="A0A3E0W3V5"/>
<reference evidence="2 3" key="1">
    <citation type="submission" date="2017-04" db="EMBL/GenBank/DDBJ databases">
        <title>Comparative genome analysis of Subtercola boreus.</title>
        <authorList>
            <person name="Cho Y.-J."/>
            <person name="Cho A."/>
            <person name="Kim O.-S."/>
            <person name="Lee J.-I."/>
        </authorList>
    </citation>
    <scope>NUCLEOTIDE SEQUENCE [LARGE SCALE GENOMIC DNA]</scope>
    <source>
        <strain evidence="2 3">P27479</strain>
    </source>
</reference>
<gene>
    <name evidence="2" type="ORF">B7R22_02220</name>
</gene>
<sequence length="265" mass="26830">MEISNTTTSTLKVAAYPDAATITDGAFVGDAGHVANDLTSWTALSSSALQIPPGGAEQTTVTISVPPDAAPGEQYAVIWAEVSGTNDGAIAQNSRAGIRIYLSVSGNNPPASAFTVDTLTAQRDANGEAVAQAQVHKTGGRALDMSGTLTLSKATGSLTAGPYSATLATTLAPGQSEPVTILLSDSVDNGPWNATIDLQSGLLHENSQAQITFPDGPGSAPAATTTLVASPDPSTTILIVGLATASALVIIVLALLLLAQRRKKR</sequence>
<organism evidence="2 3">
    <name type="scientific">Subtercola boreus</name>
    <dbReference type="NCBI Taxonomy" id="120213"/>
    <lineage>
        <taxon>Bacteria</taxon>
        <taxon>Bacillati</taxon>
        <taxon>Actinomycetota</taxon>
        <taxon>Actinomycetes</taxon>
        <taxon>Micrococcales</taxon>
        <taxon>Microbacteriaceae</taxon>
        <taxon>Subtercola</taxon>
    </lineage>
</organism>
<proteinExistence type="predicted"/>
<keyword evidence="1" id="KW-0812">Transmembrane</keyword>
<dbReference type="Proteomes" id="UP000256541">
    <property type="component" value="Unassembled WGS sequence"/>
</dbReference>
<comment type="caution">
    <text evidence="2">The sequence shown here is derived from an EMBL/GenBank/DDBJ whole genome shotgun (WGS) entry which is preliminary data.</text>
</comment>
<accession>A0A3E0W3V5</accession>
<evidence type="ECO:0000313" key="3">
    <source>
        <dbReference type="Proteomes" id="UP000256541"/>
    </source>
</evidence>
<protein>
    <submittedName>
        <fullName evidence="2">Uncharacterized protein</fullName>
    </submittedName>
</protein>
<dbReference type="EMBL" id="NBXB01000009">
    <property type="protein sequence ID" value="RFA16886.1"/>
    <property type="molecule type" value="Genomic_DNA"/>
</dbReference>
<evidence type="ECO:0000313" key="2">
    <source>
        <dbReference type="EMBL" id="RFA16886.1"/>
    </source>
</evidence>
<evidence type="ECO:0000256" key="1">
    <source>
        <dbReference type="SAM" id="Phobius"/>
    </source>
</evidence>
<feature type="transmembrane region" description="Helical" evidence="1">
    <location>
        <begin position="237"/>
        <end position="259"/>
    </location>
</feature>
<keyword evidence="1" id="KW-1133">Transmembrane helix</keyword>